<dbReference type="InterPro" id="IPR013249">
    <property type="entry name" value="RNA_pol_sigma70_r4_t2"/>
</dbReference>
<dbReference type="InterPro" id="IPR007627">
    <property type="entry name" value="RNA_pol_sigma70_r2"/>
</dbReference>
<feature type="domain" description="RNA polymerase sigma-70 region 2" evidence="6">
    <location>
        <begin position="26"/>
        <end position="93"/>
    </location>
</feature>
<dbReference type="SUPFAM" id="SSF88946">
    <property type="entry name" value="Sigma2 domain of RNA polymerase sigma factors"/>
    <property type="match status" value="1"/>
</dbReference>
<dbReference type="Pfam" id="PF04542">
    <property type="entry name" value="Sigma70_r2"/>
    <property type="match status" value="1"/>
</dbReference>
<organism evidence="8">
    <name type="scientific">bioreactor metagenome</name>
    <dbReference type="NCBI Taxonomy" id="1076179"/>
    <lineage>
        <taxon>unclassified sequences</taxon>
        <taxon>metagenomes</taxon>
        <taxon>ecological metagenomes</taxon>
    </lineage>
</organism>
<dbReference type="GO" id="GO:0016987">
    <property type="term" value="F:sigma factor activity"/>
    <property type="evidence" value="ECO:0007669"/>
    <property type="project" value="UniProtKB-KW"/>
</dbReference>
<reference evidence="8" key="1">
    <citation type="submission" date="2019-08" db="EMBL/GenBank/DDBJ databases">
        <authorList>
            <person name="Kucharzyk K."/>
            <person name="Murdoch R.W."/>
            <person name="Higgins S."/>
            <person name="Loffler F."/>
        </authorList>
    </citation>
    <scope>NUCLEOTIDE SEQUENCE</scope>
</reference>
<evidence type="ECO:0000256" key="1">
    <source>
        <dbReference type="ARBA" id="ARBA00010641"/>
    </source>
</evidence>
<keyword evidence="3" id="KW-0731">Sigma factor</keyword>
<accession>A0A644XFP3</accession>
<evidence type="ECO:0000256" key="5">
    <source>
        <dbReference type="ARBA" id="ARBA00023163"/>
    </source>
</evidence>
<dbReference type="PANTHER" id="PTHR43133">
    <property type="entry name" value="RNA POLYMERASE ECF-TYPE SIGMA FACTO"/>
    <property type="match status" value="1"/>
</dbReference>
<dbReference type="Gene3D" id="1.10.10.10">
    <property type="entry name" value="Winged helix-like DNA-binding domain superfamily/Winged helix DNA-binding domain"/>
    <property type="match status" value="1"/>
</dbReference>
<dbReference type="GO" id="GO:0006352">
    <property type="term" value="P:DNA-templated transcription initiation"/>
    <property type="evidence" value="ECO:0007669"/>
    <property type="project" value="InterPro"/>
</dbReference>
<evidence type="ECO:0000256" key="4">
    <source>
        <dbReference type="ARBA" id="ARBA00023125"/>
    </source>
</evidence>
<dbReference type="InterPro" id="IPR036388">
    <property type="entry name" value="WH-like_DNA-bd_sf"/>
</dbReference>
<gene>
    <name evidence="8" type="ORF">SDC9_59338</name>
</gene>
<feature type="domain" description="RNA polymerase sigma factor 70 region 4 type 2" evidence="7">
    <location>
        <begin position="132"/>
        <end position="182"/>
    </location>
</feature>
<dbReference type="Pfam" id="PF08281">
    <property type="entry name" value="Sigma70_r4_2"/>
    <property type="match status" value="1"/>
</dbReference>
<dbReference type="PANTHER" id="PTHR43133:SF8">
    <property type="entry name" value="RNA POLYMERASE SIGMA FACTOR HI_1459-RELATED"/>
    <property type="match status" value="1"/>
</dbReference>
<dbReference type="InterPro" id="IPR014284">
    <property type="entry name" value="RNA_pol_sigma-70_dom"/>
</dbReference>
<keyword evidence="5" id="KW-0804">Transcription</keyword>
<evidence type="ECO:0008006" key="9">
    <source>
        <dbReference type="Google" id="ProtNLM"/>
    </source>
</evidence>
<dbReference type="InterPro" id="IPR013324">
    <property type="entry name" value="RNA_pol_sigma_r3/r4-like"/>
</dbReference>
<proteinExistence type="inferred from homology"/>
<dbReference type="SUPFAM" id="SSF88659">
    <property type="entry name" value="Sigma3 and sigma4 domains of RNA polymerase sigma factors"/>
    <property type="match status" value="1"/>
</dbReference>
<dbReference type="Gene3D" id="1.10.1740.10">
    <property type="match status" value="1"/>
</dbReference>
<evidence type="ECO:0000256" key="3">
    <source>
        <dbReference type="ARBA" id="ARBA00023082"/>
    </source>
</evidence>
<dbReference type="NCBIfam" id="TIGR02937">
    <property type="entry name" value="sigma70-ECF"/>
    <property type="match status" value="1"/>
</dbReference>
<protein>
    <recommendedName>
        <fullName evidence="9">ECF RNA polymerase sigma-E factor</fullName>
    </recommendedName>
</protein>
<evidence type="ECO:0000313" key="8">
    <source>
        <dbReference type="EMBL" id="MPM12983.1"/>
    </source>
</evidence>
<evidence type="ECO:0000256" key="2">
    <source>
        <dbReference type="ARBA" id="ARBA00023015"/>
    </source>
</evidence>
<sequence>MDLEEKQILALIEQALLKKPEAFESLVQMYEKKAYLLAYRLSGNPNDALEMSQEIFIKLYRNLSSFRKESSFNTWFYRLATNVSYDYLRKRQREDKHILIQKEDDDSDAKDQADLTPWPEELFERKELQELMRQAMWLLRPDHREVLYLYDIENHSYEEIAELLDCQLGTVKSRLHRARNALKQIILDRRELFEGYLRHTNQKGGSGDGM</sequence>
<dbReference type="InterPro" id="IPR013325">
    <property type="entry name" value="RNA_pol_sigma_r2"/>
</dbReference>
<dbReference type="InterPro" id="IPR039425">
    <property type="entry name" value="RNA_pol_sigma-70-like"/>
</dbReference>
<keyword evidence="4" id="KW-0238">DNA-binding</keyword>
<name>A0A644XFP3_9ZZZZ</name>
<dbReference type="GO" id="GO:0003677">
    <property type="term" value="F:DNA binding"/>
    <property type="evidence" value="ECO:0007669"/>
    <property type="project" value="UniProtKB-KW"/>
</dbReference>
<evidence type="ECO:0000259" key="7">
    <source>
        <dbReference type="Pfam" id="PF08281"/>
    </source>
</evidence>
<keyword evidence="2" id="KW-0805">Transcription regulation</keyword>
<comment type="caution">
    <text evidence="8">The sequence shown here is derived from an EMBL/GenBank/DDBJ whole genome shotgun (WGS) entry which is preliminary data.</text>
</comment>
<dbReference type="EMBL" id="VSSQ01002049">
    <property type="protein sequence ID" value="MPM12983.1"/>
    <property type="molecule type" value="Genomic_DNA"/>
</dbReference>
<comment type="similarity">
    <text evidence="1">Belongs to the sigma-70 factor family. ECF subfamily.</text>
</comment>
<dbReference type="CDD" id="cd06171">
    <property type="entry name" value="Sigma70_r4"/>
    <property type="match status" value="1"/>
</dbReference>
<dbReference type="AlphaFoldDB" id="A0A644XFP3"/>
<evidence type="ECO:0000259" key="6">
    <source>
        <dbReference type="Pfam" id="PF04542"/>
    </source>
</evidence>